<dbReference type="GO" id="GO:0032259">
    <property type="term" value="P:methylation"/>
    <property type="evidence" value="ECO:0007669"/>
    <property type="project" value="UniProtKB-KW"/>
</dbReference>
<dbReference type="EMBL" id="BMJN01000004">
    <property type="protein sequence ID" value="GGE26420.1"/>
    <property type="molecule type" value="Genomic_DNA"/>
</dbReference>
<dbReference type="GO" id="GO:0003677">
    <property type="term" value="F:DNA binding"/>
    <property type="evidence" value="ECO:0007669"/>
    <property type="project" value="InterPro"/>
</dbReference>
<dbReference type="SUPFAM" id="SSF53335">
    <property type="entry name" value="S-adenosyl-L-methionine-dependent methyltransferases"/>
    <property type="match status" value="1"/>
</dbReference>
<name>A0A917A5K5_9STRE</name>
<reference evidence="5" key="1">
    <citation type="journal article" date="2014" name="Int. J. Syst. Evol. Microbiol.">
        <title>Complete genome sequence of Corynebacterium casei LMG S-19264T (=DSM 44701T), isolated from a smear-ripened cheese.</title>
        <authorList>
            <consortium name="US DOE Joint Genome Institute (JGI-PGF)"/>
            <person name="Walter F."/>
            <person name="Albersmeier A."/>
            <person name="Kalinowski J."/>
            <person name="Ruckert C."/>
        </authorList>
    </citation>
    <scope>NUCLEOTIDE SEQUENCE</scope>
    <source>
        <strain evidence="5">CGMCC 1.15533</strain>
    </source>
</reference>
<dbReference type="InterPro" id="IPR002941">
    <property type="entry name" value="DNA_methylase_N4/N6"/>
</dbReference>
<protein>
    <recommendedName>
        <fullName evidence="4">DNA methylase N-4/N-6 domain-containing protein</fullName>
    </recommendedName>
</protein>
<evidence type="ECO:0000256" key="3">
    <source>
        <dbReference type="ARBA" id="ARBA00022747"/>
    </source>
</evidence>
<dbReference type="GO" id="GO:0009307">
    <property type="term" value="P:DNA restriction-modification system"/>
    <property type="evidence" value="ECO:0007669"/>
    <property type="project" value="UniProtKB-KW"/>
</dbReference>
<keyword evidence="2" id="KW-0808">Transferase</keyword>
<accession>A0A917A5K5</accession>
<evidence type="ECO:0000256" key="2">
    <source>
        <dbReference type="ARBA" id="ARBA00022679"/>
    </source>
</evidence>
<dbReference type="InterPro" id="IPR029063">
    <property type="entry name" value="SAM-dependent_MTases_sf"/>
</dbReference>
<evidence type="ECO:0000313" key="6">
    <source>
        <dbReference type="Proteomes" id="UP000660801"/>
    </source>
</evidence>
<dbReference type="InterPro" id="IPR001091">
    <property type="entry name" value="RM_Methyltransferase"/>
</dbReference>
<dbReference type="GO" id="GO:0008170">
    <property type="term" value="F:N-methyltransferase activity"/>
    <property type="evidence" value="ECO:0007669"/>
    <property type="project" value="InterPro"/>
</dbReference>
<dbReference type="AlphaFoldDB" id="A0A917A5K5"/>
<evidence type="ECO:0000259" key="4">
    <source>
        <dbReference type="Pfam" id="PF01555"/>
    </source>
</evidence>
<dbReference type="Gene3D" id="3.40.50.150">
    <property type="entry name" value="Vaccinia Virus protein VP39"/>
    <property type="match status" value="1"/>
</dbReference>
<evidence type="ECO:0000313" key="5">
    <source>
        <dbReference type="EMBL" id="GGE26420.1"/>
    </source>
</evidence>
<comment type="caution">
    <text evidence="5">The sequence shown here is derived from an EMBL/GenBank/DDBJ whole genome shotgun (WGS) entry which is preliminary data.</text>
</comment>
<evidence type="ECO:0000256" key="1">
    <source>
        <dbReference type="ARBA" id="ARBA00022603"/>
    </source>
</evidence>
<dbReference type="PRINTS" id="PR00508">
    <property type="entry name" value="S21N4MTFRASE"/>
</dbReference>
<keyword evidence="1" id="KW-0489">Methyltransferase</keyword>
<keyword evidence="6" id="KW-1185">Reference proteome</keyword>
<proteinExistence type="predicted"/>
<reference evidence="5" key="2">
    <citation type="submission" date="2020-09" db="EMBL/GenBank/DDBJ databases">
        <authorList>
            <person name="Sun Q."/>
            <person name="Zhou Y."/>
        </authorList>
    </citation>
    <scope>NUCLEOTIDE SEQUENCE</scope>
    <source>
        <strain evidence="5">CGMCC 1.15533</strain>
    </source>
</reference>
<feature type="domain" description="DNA methylase N-4/N-6" evidence="4">
    <location>
        <begin position="1"/>
        <end position="48"/>
    </location>
</feature>
<dbReference type="Proteomes" id="UP000660801">
    <property type="component" value="Unassembled WGS sequence"/>
</dbReference>
<dbReference type="Pfam" id="PF01555">
    <property type="entry name" value="N6_N4_Mtase"/>
    <property type="match status" value="1"/>
</dbReference>
<gene>
    <name evidence="5" type="ORF">GCM10011510_04520</name>
</gene>
<organism evidence="5 6">
    <name type="scientific">Streptococcus himalayensis</name>
    <dbReference type="NCBI Taxonomy" id="1888195"/>
    <lineage>
        <taxon>Bacteria</taxon>
        <taxon>Bacillati</taxon>
        <taxon>Bacillota</taxon>
        <taxon>Bacilli</taxon>
        <taxon>Lactobacillales</taxon>
        <taxon>Streptococcaceae</taxon>
        <taxon>Streptococcus</taxon>
    </lineage>
</organism>
<sequence>MIEIFTDEGDVVIDPVAGSGSTLRAAIEMNRDAYGFEIKKDFYKKAKEQMLSSYQPSLF</sequence>
<keyword evidence="3" id="KW-0680">Restriction system</keyword>